<dbReference type="Proteomes" id="UP000316008">
    <property type="component" value="Unassembled WGS sequence"/>
</dbReference>
<dbReference type="CDD" id="cd18787">
    <property type="entry name" value="SF2_C_DEAD"/>
    <property type="match status" value="1"/>
</dbReference>
<accession>A0A556MMV5</accession>
<proteinExistence type="inferred from homology"/>
<organism evidence="11 12">
    <name type="scientific">Fluviicola chungangensis</name>
    <dbReference type="NCBI Taxonomy" id="2597671"/>
    <lineage>
        <taxon>Bacteria</taxon>
        <taxon>Pseudomonadati</taxon>
        <taxon>Bacteroidota</taxon>
        <taxon>Flavobacteriia</taxon>
        <taxon>Flavobacteriales</taxon>
        <taxon>Crocinitomicaceae</taxon>
        <taxon>Fluviicola</taxon>
    </lineage>
</organism>
<dbReference type="InterPro" id="IPR000629">
    <property type="entry name" value="RNA-helicase_DEAD-box_CS"/>
</dbReference>
<evidence type="ECO:0000313" key="12">
    <source>
        <dbReference type="Proteomes" id="UP000316008"/>
    </source>
</evidence>
<dbReference type="RefSeq" id="WP_144334026.1">
    <property type="nucleotide sequence ID" value="NZ_VLPL01000008.1"/>
</dbReference>
<dbReference type="PROSITE" id="PS00039">
    <property type="entry name" value="DEAD_ATP_HELICASE"/>
    <property type="match status" value="1"/>
</dbReference>
<dbReference type="GO" id="GO:0005524">
    <property type="term" value="F:ATP binding"/>
    <property type="evidence" value="ECO:0007669"/>
    <property type="project" value="UniProtKB-KW"/>
</dbReference>
<evidence type="ECO:0000256" key="2">
    <source>
        <dbReference type="ARBA" id="ARBA00022801"/>
    </source>
</evidence>
<evidence type="ECO:0000256" key="7">
    <source>
        <dbReference type="RuleBase" id="RU000492"/>
    </source>
</evidence>
<dbReference type="AlphaFoldDB" id="A0A556MMV5"/>
<gene>
    <name evidence="11" type="ORF">FO442_14990</name>
</gene>
<keyword evidence="2 7" id="KW-0378">Hydrolase</keyword>
<evidence type="ECO:0000259" key="9">
    <source>
        <dbReference type="PROSITE" id="PS51194"/>
    </source>
</evidence>
<feature type="domain" description="Helicase C-terminal" evidence="9">
    <location>
        <begin position="215"/>
        <end position="367"/>
    </location>
</feature>
<dbReference type="PROSITE" id="PS51192">
    <property type="entry name" value="HELICASE_ATP_BIND_1"/>
    <property type="match status" value="1"/>
</dbReference>
<dbReference type="SUPFAM" id="SSF52540">
    <property type="entry name" value="P-loop containing nucleoside triphosphate hydrolases"/>
    <property type="match status" value="1"/>
</dbReference>
<evidence type="ECO:0000256" key="1">
    <source>
        <dbReference type="ARBA" id="ARBA00022741"/>
    </source>
</evidence>
<dbReference type="GO" id="GO:0016787">
    <property type="term" value="F:hydrolase activity"/>
    <property type="evidence" value="ECO:0007669"/>
    <property type="project" value="UniProtKB-KW"/>
</dbReference>
<evidence type="ECO:0000256" key="3">
    <source>
        <dbReference type="ARBA" id="ARBA00022806"/>
    </source>
</evidence>
<dbReference type="OrthoDB" id="9785240at2"/>
<comment type="caution">
    <text evidence="11">The sequence shown here is derived from an EMBL/GenBank/DDBJ whole genome shotgun (WGS) entry which is preliminary data.</text>
</comment>
<keyword evidence="1 7" id="KW-0547">Nucleotide-binding</keyword>
<evidence type="ECO:0000259" key="8">
    <source>
        <dbReference type="PROSITE" id="PS51192"/>
    </source>
</evidence>
<dbReference type="InterPro" id="IPR011545">
    <property type="entry name" value="DEAD/DEAH_box_helicase_dom"/>
</dbReference>
<dbReference type="Gene3D" id="3.40.50.300">
    <property type="entry name" value="P-loop containing nucleotide triphosphate hydrolases"/>
    <property type="match status" value="2"/>
</dbReference>
<dbReference type="InterPro" id="IPR001650">
    <property type="entry name" value="Helicase_C-like"/>
</dbReference>
<dbReference type="PANTHER" id="PTHR47959">
    <property type="entry name" value="ATP-DEPENDENT RNA HELICASE RHLE-RELATED"/>
    <property type="match status" value="1"/>
</dbReference>
<feature type="domain" description="DEAD-box RNA helicase Q" evidence="10">
    <location>
        <begin position="1"/>
        <end position="28"/>
    </location>
</feature>
<dbReference type="InterPro" id="IPR044742">
    <property type="entry name" value="DEAD/DEAH_RhlB"/>
</dbReference>
<evidence type="ECO:0000256" key="4">
    <source>
        <dbReference type="ARBA" id="ARBA00022840"/>
    </source>
</evidence>
<reference evidence="11 12" key="1">
    <citation type="submission" date="2019-07" db="EMBL/GenBank/DDBJ databases">
        <authorList>
            <person name="Huq M.A."/>
        </authorList>
    </citation>
    <scope>NUCLEOTIDE SEQUENCE [LARGE SCALE GENOMIC DNA]</scope>
    <source>
        <strain evidence="11 12">MAH-3</strain>
    </source>
</reference>
<dbReference type="PROSITE" id="PS51195">
    <property type="entry name" value="Q_MOTIF"/>
    <property type="match status" value="1"/>
</dbReference>
<protein>
    <submittedName>
        <fullName evidence="11">DEAD/DEAH box helicase</fullName>
    </submittedName>
</protein>
<name>A0A556MMV5_9FLAO</name>
<dbReference type="InterPro" id="IPR014001">
    <property type="entry name" value="Helicase_ATP-bd"/>
</dbReference>
<evidence type="ECO:0000256" key="6">
    <source>
        <dbReference type="PROSITE-ProRule" id="PRU00552"/>
    </source>
</evidence>
<dbReference type="GO" id="GO:0003724">
    <property type="term" value="F:RNA helicase activity"/>
    <property type="evidence" value="ECO:0007669"/>
    <property type="project" value="InterPro"/>
</dbReference>
<dbReference type="GO" id="GO:0003676">
    <property type="term" value="F:nucleic acid binding"/>
    <property type="evidence" value="ECO:0007669"/>
    <property type="project" value="InterPro"/>
</dbReference>
<dbReference type="EMBL" id="VLPL01000008">
    <property type="protein sequence ID" value="TSJ41215.1"/>
    <property type="molecule type" value="Genomic_DNA"/>
</dbReference>
<feature type="domain" description="Helicase ATP-binding" evidence="8">
    <location>
        <begin position="32"/>
        <end position="203"/>
    </location>
</feature>
<evidence type="ECO:0000256" key="5">
    <source>
        <dbReference type="ARBA" id="ARBA00038437"/>
    </source>
</evidence>
<keyword evidence="4 7" id="KW-0067">ATP-binding</keyword>
<dbReference type="CDD" id="cd00268">
    <property type="entry name" value="DEADc"/>
    <property type="match status" value="1"/>
</dbReference>
<comment type="similarity">
    <text evidence="5 7">Belongs to the DEAD box helicase family.</text>
</comment>
<dbReference type="Pfam" id="PF00271">
    <property type="entry name" value="Helicase_C"/>
    <property type="match status" value="1"/>
</dbReference>
<dbReference type="InterPro" id="IPR050079">
    <property type="entry name" value="DEAD_box_RNA_helicase"/>
</dbReference>
<dbReference type="PROSITE" id="PS51194">
    <property type="entry name" value="HELICASE_CTER"/>
    <property type="match status" value="1"/>
</dbReference>
<sequence length="367" mass="42380">MKTNSPINPKLLSRLAELGFTNPTPIQEHAWKYLIEKHQDYVGQAHTGSGKTIAYGVPLLQRIDAKDKDVQAVVLVPTRELVVQTTKTLFRLSKNLDKFFIQSIVKGDDIEEQKRNLQRPTQVLVATPGRLLELVRMKAVSLRRVKTIVLDEADELYAKGFMKEIDKILGETNDFHKKWLFSATIHGELTKWIKQTLHMDAPKAVIATKEVMNPRIEHQYVECQKEDKPMLLLEFLSTMKKGRGIIFCRTKGDVEHVARFLRTHEKKVTEIYGEMFPKEREKAMRMFSQEHTQYLVASDIAARGMDFPDLAFVVHYQLPDDPDYYTHRSGRTARAGKHGISLSLVESVERKKLRYIQDLLHVDFIQL</sequence>
<dbReference type="InterPro" id="IPR014014">
    <property type="entry name" value="RNA_helicase_DEAD_Q_motif"/>
</dbReference>
<keyword evidence="12" id="KW-1185">Reference proteome</keyword>
<dbReference type="SMART" id="SM00487">
    <property type="entry name" value="DEXDc"/>
    <property type="match status" value="1"/>
</dbReference>
<dbReference type="GO" id="GO:0005829">
    <property type="term" value="C:cytosol"/>
    <property type="evidence" value="ECO:0007669"/>
    <property type="project" value="TreeGrafter"/>
</dbReference>
<evidence type="ECO:0000313" key="11">
    <source>
        <dbReference type="EMBL" id="TSJ41215.1"/>
    </source>
</evidence>
<dbReference type="InterPro" id="IPR027417">
    <property type="entry name" value="P-loop_NTPase"/>
</dbReference>
<evidence type="ECO:0000259" key="10">
    <source>
        <dbReference type="PROSITE" id="PS51195"/>
    </source>
</evidence>
<dbReference type="PANTHER" id="PTHR47959:SF13">
    <property type="entry name" value="ATP-DEPENDENT RNA HELICASE RHLE"/>
    <property type="match status" value="1"/>
</dbReference>
<dbReference type="SMART" id="SM00490">
    <property type="entry name" value="HELICc"/>
    <property type="match status" value="1"/>
</dbReference>
<keyword evidence="3 7" id="KW-0347">Helicase</keyword>
<dbReference type="Pfam" id="PF00270">
    <property type="entry name" value="DEAD"/>
    <property type="match status" value="1"/>
</dbReference>
<feature type="short sequence motif" description="Q motif" evidence="6">
    <location>
        <begin position="1"/>
        <end position="28"/>
    </location>
</feature>